<feature type="transmembrane region" description="Helical" evidence="1">
    <location>
        <begin position="158"/>
        <end position="179"/>
    </location>
</feature>
<accession>A0ABU0E3B1</accession>
<feature type="transmembrane region" description="Helical" evidence="1">
    <location>
        <begin position="59"/>
        <end position="82"/>
    </location>
</feature>
<proteinExistence type="predicted"/>
<evidence type="ECO:0000313" key="2">
    <source>
        <dbReference type="EMBL" id="MDQ0361316.1"/>
    </source>
</evidence>
<comment type="caution">
    <text evidence="2">The sequence shown here is derived from an EMBL/GenBank/DDBJ whole genome shotgun (WGS) entry which is preliminary data.</text>
</comment>
<feature type="transmembrane region" description="Helical" evidence="1">
    <location>
        <begin position="103"/>
        <end position="128"/>
    </location>
</feature>
<name>A0ABU0E3B1_9FIRM</name>
<dbReference type="RefSeq" id="WP_307407935.1">
    <property type="nucleotide sequence ID" value="NZ_JAUSUR010000003.1"/>
</dbReference>
<feature type="transmembrane region" description="Helical" evidence="1">
    <location>
        <begin position="223"/>
        <end position="242"/>
    </location>
</feature>
<dbReference type="Proteomes" id="UP001230220">
    <property type="component" value="Unassembled WGS sequence"/>
</dbReference>
<evidence type="ECO:0000313" key="3">
    <source>
        <dbReference type="Proteomes" id="UP001230220"/>
    </source>
</evidence>
<keyword evidence="1" id="KW-0472">Membrane</keyword>
<sequence length="250" mass="28002">MSAKLIFKMEFYKFLNDKKYLIIAIVLGVANFLLTLSLVDKMNSSYYGYYGSSSSTASSLLGMSAIMSVIFLFIYPFHALAIDYKNNVMALMMASGVNRTKLYFSKIGATLVSAFLLLLIVVVIPVLLLSLRYGSLSDFGEIFESLLWGFDYMGVSSILYFIYMILSYLSVIVIINMVVIFTKGSSAKSVLLFFGIQIAMSILTSSILNSFFDSYWMDANDLIINNIIIYSIMIVGFGLLSLRQLKTQNL</sequence>
<gene>
    <name evidence="2" type="ORF">J2S15_002063</name>
</gene>
<keyword evidence="1" id="KW-1133">Transmembrane helix</keyword>
<keyword evidence="1" id="KW-0812">Transmembrane</keyword>
<feature type="transmembrane region" description="Helical" evidence="1">
    <location>
        <begin position="20"/>
        <end position="39"/>
    </location>
</feature>
<dbReference type="EMBL" id="JAUSUR010000003">
    <property type="protein sequence ID" value="MDQ0361316.1"/>
    <property type="molecule type" value="Genomic_DNA"/>
</dbReference>
<reference evidence="2 3" key="1">
    <citation type="submission" date="2023-07" db="EMBL/GenBank/DDBJ databases">
        <title>Genomic Encyclopedia of Type Strains, Phase IV (KMG-IV): sequencing the most valuable type-strain genomes for metagenomic binning, comparative biology and taxonomic classification.</title>
        <authorList>
            <person name="Goeker M."/>
        </authorList>
    </citation>
    <scope>NUCLEOTIDE SEQUENCE [LARGE SCALE GENOMIC DNA]</scope>
    <source>
        <strain evidence="2 3">DSM 16784</strain>
    </source>
</reference>
<organism evidence="2 3">
    <name type="scientific">Breznakia pachnodae</name>
    <dbReference type="NCBI Taxonomy" id="265178"/>
    <lineage>
        <taxon>Bacteria</taxon>
        <taxon>Bacillati</taxon>
        <taxon>Bacillota</taxon>
        <taxon>Erysipelotrichia</taxon>
        <taxon>Erysipelotrichales</taxon>
        <taxon>Erysipelotrichaceae</taxon>
        <taxon>Breznakia</taxon>
    </lineage>
</organism>
<evidence type="ECO:0000256" key="1">
    <source>
        <dbReference type="SAM" id="Phobius"/>
    </source>
</evidence>
<protein>
    <submittedName>
        <fullName evidence="2">ABC-2 type transport system permease protein</fullName>
    </submittedName>
</protein>
<feature type="transmembrane region" description="Helical" evidence="1">
    <location>
        <begin position="191"/>
        <end position="211"/>
    </location>
</feature>
<keyword evidence="3" id="KW-1185">Reference proteome</keyword>